<feature type="compositionally biased region" description="Low complexity" evidence="4">
    <location>
        <begin position="140"/>
        <end position="157"/>
    </location>
</feature>
<dbReference type="KEGG" id="qsa:O6P43_006752"/>
<evidence type="ECO:0000259" key="5">
    <source>
        <dbReference type="Pfam" id="PF03081"/>
    </source>
</evidence>
<comment type="similarity">
    <text evidence="1 3">Belongs to the EXO70 family.</text>
</comment>
<feature type="compositionally biased region" description="Low complexity" evidence="4">
    <location>
        <begin position="13"/>
        <end position="34"/>
    </location>
</feature>
<dbReference type="EMBL" id="JARAOO010000003">
    <property type="protein sequence ID" value="KAJ7977061.1"/>
    <property type="molecule type" value="Genomic_DNA"/>
</dbReference>
<evidence type="ECO:0000256" key="1">
    <source>
        <dbReference type="ARBA" id="ARBA00006756"/>
    </source>
</evidence>
<keyword evidence="3" id="KW-0268">Exocytosis</keyword>
<dbReference type="AlphaFoldDB" id="A0AAD7VIE2"/>
<evidence type="ECO:0000313" key="6">
    <source>
        <dbReference type="EMBL" id="KAJ7977061.1"/>
    </source>
</evidence>
<proteinExistence type="inferred from homology"/>
<sequence>MPRKGMKSLCFHSKTPSSLTNSSSPSRTSDSTTTRRLITFPESMIDYSIKTAEPLILKWNPETSTYAKVTSLFYESKSEAMLFIKLVTHLQKSMHSMASENPASEKLVRAQHLMQIAMKRLQKEFYQILSMNRAHLDPESVSTSRSSRASTRSSTSSYDDDGISPVDEVRAAGDSISEVEQAATVAMDDLRSIAECMISSGYAIECIKIYKIIRKSIIDEGIYRLNIEKLSSAQINKMDWEVLDLKIKNWLEAVKIAMRTLFIGERILCDHVFAVSDAIRESCFTEISKEGATLLFGFPELIAKTKKSPPEKMFRVLDMYTAISEQWPEIETIFSSDTTSAVRSQAFTSLVRLSESIRSMLSDFESTIQKDNSKSPVNGGGVHSLTIVSMNYLTLLADYSNILGDIFLDWPPPTKPTLPESFFDSQNSYDSSAPVVSVRLAWLILVLLCKLDGKAKHYKDVSLSYLFLANNLQHVVAKVRTSNLQYLLGEEWIAKHEAKAKQFSANYERLGWGQVFASLPENPKATMLPAEAKMIFKKFNSAFDEAYRKQRSCVVSDPKLRDEIKLSIARKLVPVYREFYDTHKVTLGAERNIVLFVKFTPEEVGNYLSDLFYGGTSSGSVSSTSSASLSHRRQSRHG</sequence>
<dbReference type="Proteomes" id="UP001163823">
    <property type="component" value="Chromosome 3"/>
</dbReference>
<comment type="function">
    <text evidence="3">Component of the exocyst complex.</text>
</comment>
<dbReference type="Pfam" id="PF20669">
    <property type="entry name" value="Exo70_N"/>
    <property type="match status" value="1"/>
</dbReference>
<dbReference type="GO" id="GO:0006887">
    <property type="term" value="P:exocytosis"/>
    <property type="evidence" value="ECO:0007669"/>
    <property type="project" value="UniProtKB-KW"/>
</dbReference>
<dbReference type="Gene3D" id="1.20.1280.170">
    <property type="entry name" value="Exocyst complex component Exo70"/>
    <property type="match status" value="1"/>
</dbReference>
<protein>
    <recommendedName>
        <fullName evidence="3">Exocyst subunit Exo70 family protein</fullName>
    </recommendedName>
</protein>
<keyword evidence="2 3" id="KW-0813">Transport</keyword>
<evidence type="ECO:0000313" key="7">
    <source>
        <dbReference type="Proteomes" id="UP001163823"/>
    </source>
</evidence>
<dbReference type="PANTHER" id="PTHR12542">
    <property type="entry name" value="EXOCYST COMPLEX PROTEIN EXO70"/>
    <property type="match status" value="1"/>
</dbReference>
<feature type="domain" description="Exocyst complex subunit Exo70 C-terminal" evidence="5">
    <location>
        <begin position="248"/>
        <end position="610"/>
    </location>
</feature>
<accession>A0AAD7VIE2</accession>
<dbReference type="InterPro" id="IPR016159">
    <property type="entry name" value="Cullin_repeat-like_dom_sf"/>
</dbReference>
<dbReference type="GO" id="GO:0000145">
    <property type="term" value="C:exocyst"/>
    <property type="evidence" value="ECO:0007669"/>
    <property type="project" value="InterPro"/>
</dbReference>
<feature type="region of interest" description="Disordered" evidence="4">
    <location>
        <begin position="139"/>
        <end position="163"/>
    </location>
</feature>
<gene>
    <name evidence="6" type="ORF">O6P43_006752</name>
</gene>
<name>A0AAD7VIE2_QUISA</name>
<organism evidence="6 7">
    <name type="scientific">Quillaja saponaria</name>
    <name type="common">Soap bark tree</name>
    <dbReference type="NCBI Taxonomy" id="32244"/>
    <lineage>
        <taxon>Eukaryota</taxon>
        <taxon>Viridiplantae</taxon>
        <taxon>Streptophyta</taxon>
        <taxon>Embryophyta</taxon>
        <taxon>Tracheophyta</taxon>
        <taxon>Spermatophyta</taxon>
        <taxon>Magnoliopsida</taxon>
        <taxon>eudicotyledons</taxon>
        <taxon>Gunneridae</taxon>
        <taxon>Pentapetalae</taxon>
        <taxon>rosids</taxon>
        <taxon>fabids</taxon>
        <taxon>Fabales</taxon>
        <taxon>Quillajaceae</taxon>
        <taxon>Quillaja</taxon>
    </lineage>
</organism>
<dbReference type="SUPFAM" id="SSF74788">
    <property type="entry name" value="Cullin repeat-like"/>
    <property type="match status" value="1"/>
</dbReference>
<dbReference type="PANTHER" id="PTHR12542:SF38">
    <property type="entry name" value="EXOCYST SUBUNIT EXO70 FAMILY PROTEIN"/>
    <property type="match status" value="1"/>
</dbReference>
<feature type="region of interest" description="Disordered" evidence="4">
    <location>
        <begin position="618"/>
        <end position="638"/>
    </location>
</feature>
<keyword evidence="7" id="KW-1185">Reference proteome</keyword>
<feature type="compositionally biased region" description="Low complexity" evidence="4">
    <location>
        <begin position="618"/>
        <end position="629"/>
    </location>
</feature>
<dbReference type="Pfam" id="PF03081">
    <property type="entry name" value="Exo70_C"/>
    <property type="match status" value="1"/>
</dbReference>
<reference evidence="6" key="1">
    <citation type="journal article" date="2023" name="Science">
        <title>Elucidation of the pathway for biosynthesis of saponin adjuvants from the soapbark tree.</title>
        <authorList>
            <person name="Reed J."/>
            <person name="Orme A."/>
            <person name="El-Demerdash A."/>
            <person name="Owen C."/>
            <person name="Martin L.B.B."/>
            <person name="Misra R.C."/>
            <person name="Kikuchi S."/>
            <person name="Rejzek M."/>
            <person name="Martin A.C."/>
            <person name="Harkess A."/>
            <person name="Leebens-Mack J."/>
            <person name="Louveau T."/>
            <person name="Stephenson M.J."/>
            <person name="Osbourn A."/>
        </authorList>
    </citation>
    <scope>NUCLEOTIDE SEQUENCE</scope>
    <source>
        <strain evidence="6">S10</strain>
    </source>
</reference>
<dbReference type="FunFam" id="1.20.1280.170:FF:000003">
    <property type="entry name" value="Exocyst subunit Exo70 family protein"/>
    <property type="match status" value="1"/>
</dbReference>
<evidence type="ECO:0000256" key="3">
    <source>
        <dbReference type="RuleBase" id="RU365026"/>
    </source>
</evidence>
<dbReference type="InterPro" id="IPR046364">
    <property type="entry name" value="Exo70_C"/>
</dbReference>
<keyword evidence="3" id="KW-0653">Protein transport</keyword>
<evidence type="ECO:0000256" key="4">
    <source>
        <dbReference type="SAM" id="MobiDB-lite"/>
    </source>
</evidence>
<dbReference type="GO" id="GO:0015031">
    <property type="term" value="P:protein transport"/>
    <property type="evidence" value="ECO:0007669"/>
    <property type="project" value="UniProtKB-KW"/>
</dbReference>
<comment type="caution">
    <text evidence="6">The sequence shown here is derived from an EMBL/GenBank/DDBJ whole genome shotgun (WGS) entry which is preliminary data.</text>
</comment>
<feature type="region of interest" description="Disordered" evidence="4">
    <location>
        <begin position="1"/>
        <end position="35"/>
    </location>
</feature>
<dbReference type="GO" id="GO:0005546">
    <property type="term" value="F:phosphatidylinositol-4,5-bisphosphate binding"/>
    <property type="evidence" value="ECO:0007669"/>
    <property type="project" value="InterPro"/>
</dbReference>
<evidence type="ECO:0000256" key="2">
    <source>
        <dbReference type="ARBA" id="ARBA00022448"/>
    </source>
</evidence>
<dbReference type="InterPro" id="IPR004140">
    <property type="entry name" value="Exo70"/>
</dbReference>